<evidence type="ECO:0000256" key="4">
    <source>
        <dbReference type="ARBA" id="ARBA00038388"/>
    </source>
</evidence>
<evidence type="ECO:0000256" key="2">
    <source>
        <dbReference type="ARBA" id="ARBA00022741"/>
    </source>
</evidence>
<reference evidence="6 7" key="1">
    <citation type="submission" date="2019-02" db="EMBL/GenBank/DDBJ databases">
        <title>Deep-cultivation of Planctomycetes and their phenomic and genomic characterization uncovers novel biology.</title>
        <authorList>
            <person name="Wiegand S."/>
            <person name="Jogler M."/>
            <person name="Boedeker C."/>
            <person name="Pinto D."/>
            <person name="Vollmers J."/>
            <person name="Rivas-Marin E."/>
            <person name="Kohn T."/>
            <person name="Peeters S.H."/>
            <person name="Heuer A."/>
            <person name="Rast P."/>
            <person name="Oberbeckmann S."/>
            <person name="Bunk B."/>
            <person name="Jeske O."/>
            <person name="Meyerdierks A."/>
            <person name="Storesund J.E."/>
            <person name="Kallscheuer N."/>
            <person name="Luecker S."/>
            <person name="Lage O.M."/>
            <person name="Pohl T."/>
            <person name="Merkel B.J."/>
            <person name="Hornburger P."/>
            <person name="Mueller R.-W."/>
            <person name="Bruemmer F."/>
            <person name="Labrenz M."/>
            <person name="Spormann A.M."/>
            <person name="Op den Camp H."/>
            <person name="Overmann J."/>
            <person name="Amann R."/>
            <person name="Jetten M.S.M."/>
            <person name="Mascher T."/>
            <person name="Medema M.H."/>
            <person name="Devos D.P."/>
            <person name="Kaster A.-K."/>
            <person name="Ovreas L."/>
            <person name="Rohde M."/>
            <person name="Galperin M.Y."/>
            <person name="Jogler C."/>
        </authorList>
    </citation>
    <scope>NUCLEOTIDE SEQUENCE [LARGE SCALE GENOMIC DNA]</scope>
    <source>
        <strain evidence="6 7">Mal4</strain>
    </source>
</reference>
<dbReference type="GO" id="GO:0022857">
    <property type="term" value="F:transmembrane transporter activity"/>
    <property type="evidence" value="ECO:0007669"/>
    <property type="project" value="TreeGrafter"/>
</dbReference>
<dbReference type="OrthoDB" id="273392at2"/>
<keyword evidence="1" id="KW-0813">Transport</keyword>
<name>A0A517ZBY0_9PLAN</name>
<feature type="domain" description="ABC transporter" evidence="5">
    <location>
        <begin position="12"/>
        <end position="237"/>
    </location>
</feature>
<dbReference type="InterPro" id="IPR017911">
    <property type="entry name" value="MacB-like_ATP-bd"/>
</dbReference>
<dbReference type="InterPro" id="IPR027417">
    <property type="entry name" value="P-loop_NTPase"/>
</dbReference>
<dbReference type="InterPro" id="IPR015854">
    <property type="entry name" value="ABC_transpr_LolD-like"/>
</dbReference>
<dbReference type="CDD" id="cd03255">
    <property type="entry name" value="ABC_MJ0796_LolCDE_FtsE"/>
    <property type="match status" value="1"/>
</dbReference>
<dbReference type="FunFam" id="3.40.50.300:FF:000032">
    <property type="entry name" value="Export ABC transporter ATP-binding protein"/>
    <property type="match status" value="1"/>
</dbReference>
<dbReference type="InterPro" id="IPR017871">
    <property type="entry name" value="ABC_transporter-like_CS"/>
</dbReference>
<keyword evidence="6" id="KW-0378">Hydrolase</keyword>
<dbReference type="AlphaFoldDB" id="A0A517ZBY0"/>
<organism evidence="6 7">
    <name type="scientific">Maioricimonas rarisocia</name>
    <dbReference type="NCBI Taxonomy" id="2528026"/>
    <lineage>
        <taxon>Bacteria</taxon>
        <taxon>Pseudomonadati</taxon>
        <taxon>Planctomycetota</taxon>
        <taxon>Planctomycetia</taxon>
        <taxon>Planctomycetales</taxon>
        <taxon>Planctomycetaceae</taxon>
        <taxon>Maioricimonas</taxon>
    </lineage>
</organism>
<keyword evidence="3 6" id="KW-0067">ATP-binding</keyword>
<dbReference type="GO" id="GO:0098796">
    <property type="term" value="C:membrane protein complex"/>
    <property type="evidence" value="ECO:0007669"/>
    <property type="project" value="UniProtKB-ARBA"/>
</dbReference>
<dbReference type="GO" id="GO:0005886">
    <property type="term" value="C:plasma membrane"/>
    <property type="evidence" value="ECO:0007669"/>
    <property type="project" value="TreeGrafter"/>
</dbReference>
<dbReference type="KEGG" id="mri:Mal4_43570"/>
<dbReference type="GO" id="GO:0005524">
    <property type="term" value="F:ATP binding"/>
    <property type="evidence" value="ECO:0007669"/>
    <property type="project" value="UniProtKB-KW"/>
</dbReference>
<evidence type="ECO:0000259" key="5">
    <source>
        <dbReference type="PROSITE" id="PS50893"/>
    </source>
</evidence>
<dbReference type="PANTHER" id="PTHR24220">
    <property type="entry name" value="IMPORT ATP-BINDING PROTEIN"/>
    <property type="match status" value="1"/>
</dbReference>
<dbReference type="PROSITE" id="PS50893">
    <property type="entry name" value="ABC_TRANSPORTER_2"/>
    <property type="match status" value="1"/>
</dbReference>
<dbReference type="InterPro" id="IPR003439">
    <property type="entry name" value="ABC_transporter-like_ATP-bd"/>
</dbReference>
<dbReference type="Pfam" id="PF00005">
    <property type="entry name" value="ABC_tran"/>
    <property type="match status" value="1"/>
</dbReference>
<dbReference type="InterPro" id="IPR003593">
    <property type="entry name" value="AAA+_ATPase"/>
</dbReference>
<dbReference type="PANTHER" id="PTHR24220:SF86">
    <property type="entry name" value="ABC TRANSPORTER ABCH.1"/>
    <property type="match status" value="1"/>
</dbReference>
<keyword evidence="2" id="KW-0547">Nucleotide-binding</keyword>
<sequence length="237" mass="26105">MSTASTASRLAARIIDIHKFYELGEVNVHALRGVSAEFPEGDFVAIMGASGSGKSTMLNLLGGLDRPSNGQYILGGVDVSGLTDMELSEIRNQMIGFIFQSYNLIAQYTVLENIQMPLQYRPGRPPVTADEIDRCIELGVMVGLGDRLDHKPFQLSGGQQQRVAIARALVNNPEIILADEPTGNLDSVTKAEIMQILTDLNREGRTIIMVTHEPDIAEYARHQITMRDGIIFDEKYV</sequence>
<dbReference type="GO" id="GO:0016887">
    <property type="term" value="F:ATP hydrolysis activity"/>
    <property type="evidence" value="ECO:0007669"/>
    <property type="project" value="InterPro"/>
</dbReference>
<keyword evidence="7" id="KW-1185">Reference proteome</keyword>
<protein>
    <submittedName>
        <fullName evidence="6">ABC transporter ATP-binding protein</fullName>
        <ecNumber evidence="6">3.6.3.-</ecNumber>
    </submittedName>
</protein>
<comment type="similarity">
    <text evidence="4">Belongs to the ABC transporter superfamily. Macrolide exporter (TC 3.A.1.122) family.</text>
</comment>
<dbReference type="Proteomes" id="UP000320496">
    <property type="component" value="Chromosome"/>
</dbReference>
<dbReference type="EMBL" id="CP036275">
    <property type="protein sequence ID" value="QDU40003.1"/>
    <property type="molecule type" value="Genomic_DNA"/>
</dbReference>
<evidence type="ECO:0000313" key="7">
    <source>
        <dbReference type="Proteomes" id="UP000320496"/>
    </source>
</evidence>
<proteinExistence type="inferred from homology"/>
<dbReference type="SUPFAM" id="SSF52540">
    <property type="entry name" value="P-loop containing nucleoside triphosphate hydrolases"/>
    <property type="match status" value="1"/>
</dbReference>
<dbReference type="SMART" id="SM00382">
    <property type="entry name" value="AAA"/>
    <property type="match status" value="1"/>
</dbReference>
<evidence type="ECO:0000256" key="3">
    <source>
        <dbReference type="ARBA" id="ARBA00022840"/>
    </source>
</evidence>
<gene>
    <name evidence="6" type="ORF">Mal4_43570</name>
</gene>
<evidence type="ECO:0000313" key="6">
    <source>
        <dbReference type="EMBL" id="QDU40003.1"/>
    </source>
</evidence>
<dbReference type="RefSeq" id="WP_145371130.1">
    <property type="nucleotide sequence ID" value="NZ_CP036275.1"/>
</dbReference>
<evidence type="ECO:0000256" key="1">
    <source>
        <dbReference type="ARBA" id="ARBA00022448"/>
    </source>
</evidence>
<dbReference type="EC" id="3.6.3.-" evidence="6"/>
<accession>A0A517ZBY0</accession>
<dbReference type="Gene3D" id="3.40.50.300">
    <property type="entry name" value="P-loop containing nucleotide triphosphate hydrolases"/>
    <property type="match status" value="1"/>
</dbReference>
<dbReference type="PROSITE" id="PS00211">
    <property type="entry name" value="ABC_TRANSPORTER_1"/>
    <property type="match status" value="1"/>
</dbReference>